<organism evidence="1">
    <name type="scientific">Burkholderia cepacia</name>
    <name type="common">Pseudomonas cepacia</name>
    <dbReference type="NCBI Taxonomy" id="292"/>
    <lineage>
        <taxon>Bacteria</taxon>
        <taxon>Pseudomonadati</taxon>
        <taxon>Pseudomonadota</taxon>
        <taxon>Betaproteobacteria</taxon>
        <taxon>Burkholderiales</taxon>
        <taxon>Burkholderiaceae</taxon>
        <taxon>Burkholderia</taxon>
        <taxon>Burkholderia cepacia complex</taxon>
    </lineage>
</organism>
<dbReference type="EMBL" id="LOYH01000089">
    <property type="protein sequence ID" value="KVK75936.1"/>
    <property type="molecule type" value="Genomic_DNA"/>
</dbReference>
<dbReference type="AlphaFoldDB" id="A0A103ZA04"/>
<dbReference type="Proteomes" id="UP000069001">
    <property type="component" value="Unassembled WGS sequence"/>
</dbReference>
<sequence length="98" mass="9733">MSISSIFRGVNSGTTASGIANSVANSAATTATNAAMGSSTLATESSGIAGAESTIQNSVSEQEGMNNAITAAMNALNFNMAENQVIKKAGDNAKSLTQ</sequence>
<proteinExistence type="predicted"/>
<name>A0A103ZA04_BURCE</name>
<comment type="caution">
    <text evidence="1">The sequence shown here is derived from an EMBL/GenBank/DDBJ whole genome shotgun (WGS) entry which is preliminary data.</text>
</comment>
<gene>
    <name evidence="1" type="ORF">WS90_25150</name>
</gene>
<protein>
    <submittedName>
        <fullName evidence="1">Uncharacterized protein</fullName>
    </submittedName>
</protein>
<accession>A0A103ZA04</accession>
<reference evidence="1" key="1">
    <citation type="submission" date="2015-11" db="EMBL/GenBank/DDBJ databases">
        <title>Expanding the genomic diversity of Burkholderia species for the development of highly accurate diagnostics.</title>
        <authorList>
            <person name="Sahl J."/>
            <person name="Keim P."/>
            <person name="Wagner D."/>
        </authorList>
    </citation>
    <scope>NUCLEOTIDE SEQUENCE [LARGE SCALE GENOMIC DNA]</scope>
    <source>
        <strain evidence="1">MSMB1302</strain>
    </source>
</reference>
<evidence type="ECO:0000313" key="1">
    <source>
        <dbReference type="EMBL" id="KVK75936.1"/>
    </source>
</evidence>
<dbReference type="RefSeq" id="WP_059731790.1">
    <property type="nucleotide sequence ID" value="NZ_LOYH01000089.1"/>
</dbReference>